<sequence>MVVFTVVSLRERPGIGLNSVKPCDTAWGQKTHKHLHRHCGMASSQLGRPRTPPNRAREIAASDDSDSEGRSSDDSLEDLSALLSGRRPQATPRDASQLLATPYAKRRAAHHMPPAVGTTTTIPRHRFDLKALAKDARRDTALQASSLRAREPVRDQSAPSTPSGGVPFGDLVLGDNGKDAHKIMRAVQRTDPGHQEMRYCFFRPDFEKDPPSRPPPEALEGPWTLLTKGNQRVREQNLVAGVPFNIASSQGAMPESIFLWVLDEISTVKSPVSRAELCNLVAVCPEQIASLFTPALLKTLWERIGAQDASMDRGTVSVSKVSEDVYKGRDWGPLIAILSLLKDIASALPCETRKYALQSLLRMAMDRIIISNLDIGNQFEYTIKVLIDTILPEDWDSFCHDTCAILLSNFSSQCIRINTLLCLPTSSPRAHDMRRRLAVTFLFQDASLARRVPEEVVTLQAVIDRLDRPDFRVGPGTEFAELRAAIVMLDMAVDDGSVLAWPHADAEDQFNASVDELAARLSDIWRRINDAGMKLARTEAKSVVEWVQKRVTHTVRTRRKRAKSVFDLPGQERQQKRDLPRQQEFMKNFFKKNMPAPGPTAKQELKSEPQLAPQPEAKPKAEPALKQESRSKAESEEVSEQEEIVMESIVVRGG</sequence>
<dbReference type="AlphaFoldDB" id="G3JA04"/>
<feature type="compositionally biased region" description="Basic and acidic residues" evidence="1">
    <location>
        <begin position="617"/>
        <end position="635"/>
    </location>
</feature>
<dbReference type="VEuPathDB" id="FungiDB:CCM_03296"/>
<organism evidence="2 3">
    <name type="scientific">Cordyceps militaris (strain CM01)</name>
    <name type="common">Caterpillar fungus</name>
    <dbReference type="NCBI Taxonomy" id="983644"/>
    <lineage>
        <taxon>Eukaryota</taxon>
        <taxon>Fungi</taxon>
        <taxon>Dikarya</taxon>
        <taxon>Ascomycota</taxon>
        <taxon>Pezizomycotina</taxon>
        <taxon>Sordariomycetes</taxon>
        <taxon>Hypocreomycetidae</taxon>
        <taxon>Hypocreales</taxon>
        <taxon>Cordycipitaceae</taxon>
        <taxon>Cordyceps</taxon>
    </lineage>
</organism>
<feature type="region of interest" description="Disordered" evidence="1">
    <location>
        <begin position="134"/>
        <end position="168"/>
    </location>
</feature>
<dbReference type="eggNOG" id="ENOG502SAE9">
    <property type="taxonomic scope" value="Eukaryota"/>
</dbReference>
<dbReference type="Proteomes" id="UP000001610">
    <property type="component" value="Unassembled WGS sequence"/>
</dbReference>
<dbReference type="STRING" id="983644.G3JA04"/>
<gene>
    <name evidence="2" type="ORF">CCM_03296</name>
</gene>
<dbReference type="GeneID" id="18165322"/>
<dbReference type="RefSeq" id="XP_006668510.1">
    <property type="nucleotide sequence ID" value="XM_006668447.1"/>
</dbReference>
<accession>G3JA04</accession>
<dbReference type="OrthoDB" id="5350396at2759"/>
<evidence type="ECO:0000313" key="3">
    <source>
        <dbReference type="Proteomes" id="UP000001610"/>
    </source>
</evidence>
<feature type="compositionally biased region" description="Acidic residues" evidence="1">
    <location>
        <begin position="636"/>
        <end position="645"/>
    </location>
</feature>
<dbReference type="HOGENOM" id="CLU_016938_1_0_1"/>
<reference evidence="2 3" key="1">
    <citation type="journal article" date="2011" name="Genome Biol.">
        <title>Genome sequence of the insect pathogenic fungus Cordyceps militaris, a valued traditional Chinese medicine.</title>
        <authorList>
            <person name="Zheng P."/>
            <person name="Xia Y."/>
            <person name="Xiao G."/>
            <person name="Xiong C."/>
            <person name="Hu X."/>
            <person name="Zhang S."/>
            <person name="Zheng H."/>
            <person name="Huang Y."/>
            <person name="Zhou Y."/>
            <person name="Wang S."/>
            <person name="Zhao G.P."/>
            <person name="Liu X."/>
            <person name="St Leger R.J."/>
            <person name="Wang C."/>
        </authorList>
    </citation>
    <scope>NUCLEOTIDE SEQUENCE [LARGE SCALE GENOMIC DNA]</scope>
    <source>
        <strain evidence="2 3">CM01</strain>
    </source>
</reference>
<protein>
    <submittedName>
        <fullName evidence="2">Uncharacterized protein</fullName>
    </submittedName>
</protein>
<dbReference type="EMBL" id="JH126400">
    <property type="protein sequence ID" value="EGX95024.1"/>
    <property type="molecule type" value="Genomic_DNA"/>
</dbReference>
<evidence type="ECO:0000256" key="1">
    <source>
        <dbReference type="SAM" id="MobiDB-lite"/>
    </source>
</evidence>
<name>G3JA04_CORMM</name>
<dbReference type="OMA" id="TLLRMSM"/>
<feature type="region of interest" description="Disordered" evidence="1">
    <location>
        <begin position="37"/>
        <end position="75"/>
    </location>
</feature>
<evidence type="ECO:0000313" key="2">
    <source>
        <dbReference type="EMBL" id="EGX95024.1"/>
    </source>
</evidence>
<dbReference type="InParanoid" id="G3JA04"/>
<keyword evidence="3" id="KW-1185">Reference proteome</keyword>
<feature type="region of interest" description="Disordered" evidence="1">
    <location>
        <begin position="558"/>
        <end position="654"/>
    </location>
</feature>
<proteinExistence type="predicted"/>
<dbReference type="KEGG" id="cmt:CCM_03296"/>